<evidence type="ECO:0000313" key="4">
    <source>
        <dbReference type="Proteomes" id="UP000540014"/>
    </source>
</evidence>
<name>A0A3E3DZP9_9FIRM</name>
<dbReference type="Gene3D" id="1.10.10.10">
    <property type="entry name" value="Winged helix-like DNA-binding domain superfamily/Winged helix DNA-binding domain"/>
    <property type="match status" value="1"/>
</dbReference>
<comment type="caution">
    <text evidence="2">The sequence shown here is derived from an EMBL/GenBank/DDBJ whole genome shotgun (WGS) entry which is preliminary data.</text>
</comment>
<organism evidence="2 3">
    <name type="scientific">Faecalicoccus pleomorphus</name>
    <dbReference type="NCBI Taxonomy" id="1323"/>
    <lineage>
        <taxon>Bacteria</taxon>
        <taxon>Bacillati</taxon>
        <taxon>Bacillota</taxon>
        <taxon>Erysipelotrichia</taxon>
        <taxon>Erysipelotrichales</taxon>
        <taxon>Erysipelotrichaceae</taxon>
        <taxon>Faecalicoccus</taxon>
    </lineage>
</organism>
<dbReference type="Proteomes" id="UP000540014">
    <property type="component" value="Unassembled WGS sequence"/>
</dbReference>
<gene>
    <name evidence="2" type="ORF">DXC78_09665</name>
    <name evidence="1" type="ORF">HF861_03690</name>
</gene>
<sequence length="64" mass="7385">MRDLKKILKLRASNKSQRFIADSLKISRNTVSRIFSLADQKKLCTDADLYGIIKSKSTLSEYYL</sequence>
<dbReference type="RefSeq" id="WP_117446834.1">
    <property type="nucleotide sequence ID" value="NZ_JABAFR010000006.1"/>
</dbReference>
<proteinExistence type="predicted"/>
<protein>
    <submittedName>
        <fullName evidence="2">Uncharacterized protein</fullName>
    </submittedName>
</protein>
<accession>A0A3E3DZP9</accession>
<evidence type="ECO:0000313" key="3">
    <source>
        <dbReference type="Proteomes" id="UP000260721"/>
    </source>
</evidence>
<reference evidence="2 3" key="1">
    <citation type="submission" date="2018-08" db="EMBL/GenBank/DDBJ databases">
        <title>A genome reference for cultivated species of the human gut microbiota.</title>
        <authorList>
            <person name="Zou Y."/>
            <person name="Xue W."/>
            <person name="Luo G."/>
        </authorList>
    </citation>
    <scope>NUCLEOTIDE SEQUENCE [LARGE SCALE GENOMIC DNA]</scope>
    <source>
        <strain evidence="2 3">TF08-11</strain>
    </source>
</reference>
<dbReference type="InterPro" id="IPR036388">
    <property type="entry name" value="WH-like_DNA-bd_sf"/>
</dbReference>
<dbReference type="Proteomes" id="UP000260721">
    <property type="component" value="Unassembled WGS sequence"/>
</dbReference>
<dbReference type="AlphaFoldDB" id="A0A3E3DZP9"/>
<reference evidence="1 4" key="2">
    <citation type="submission" date="2020-04" db="EMBL/GenBank/DDBJ databases">
        <authorList>
            <person name="Hitch T.C.A."/>
            <person name="Wylensek D."/>
            <person name="Clavel T."/>
        </authorList>
    </citation>
    <scope>NUCLEOTIDE SEQUENCE [LARGE SCALE GENOMIC DNA]</scope>
    <source>
        <strain evidence="1 4">BSM-383-APC-22F</strain>
    </source>
</reference>
<evidence type="ECO:0000313" key="2">
    <source>
        <dbReference type="EMBL" id="RGD74764.1"/>
    </source>
</evidence>
<dbReference type="EMBL" id="JABAFR010000006">
    <property type="protein sequence ID" value="NME43984.1"/>
    <property type="molecule type" value="Genomic_DNA"/>
</dbReference>
<dbReference type="EMBL" id="QUSK01000022">
    <property type="protein sequence ID" value="RGD74764.1"/>
    <property type="molecule type" value="Genomic_DNA"/>
</dbReference>
<evidence type="ECO:0000313" key="1">
    <source>
        <dbReference type="EMBL" id="NME43984.1"/>
    </source>
</evidence>